<dbReference type="EMBL" id="JAUSZV010000005">
    <property type="protein sequence ID" value="MDQ0905534.1"/>
    <property type="molecule type" value="Genomic_DNA"/>
</dbReference>
<evidence type="ECO:0000256" key="1">
    <source>
        <dbReference type="SAM" id="MobiDB-lite"/>
    </source>
</evidence>
<evidence type="ECO:0000313" key="2">
    <source>
        <dbReference type="EMBL" id="MDQ0905534.1"/>
    </source>
</evidence>
<dbReference type="Proteomes" id="UP001234216">
    <property type="component" value="Unassembled WGS sequence"/>
</dbReference>
<comment type="caution">
    <text evidence="2">The sequence shown here is derived from an EMBL/GenBank/DDBJ whole genome shotgun (WGS) entry which is preliminary data.</text>
</comment>
<sequence length="96" mass="9482">MIRPTLPVLVPAVVVPTGVAAGQLLDGRVRSQGLARALELPLAPARLAGAVAACASPAALTALVVHLASPAPPKGVPAQRRTAEPAHEAADAPPAP</sequence>
<protein>
    <submittedName>
        <fullName evidence="2">Uncharacterized protein</fullName>
    </submittedName>
</protein>
<organism evidence="2 3">
    <name type="scientific">Streptomyces canus</name>
    <dbReference type="NCBI Taxonomy" id="58343"/>
    <lineage>
        <taxon>Bacteria</taxon>
        <taxon>Bacillati</taxon>
        <taxon>Actinomycetota</taxon>
        <taxon>Actinomycetes</taxon>
        <taxon>Kitasatosporales</taxon>
        <taxon>Streptomycetaceae</taxon>
        <taxon>Streptomyces</taxon>
        <taxon>Streptomyces aurantiacus group</taxon>
    </lineage>
</organism>
<name>A0AAW8F6U3_9ACTN</name>
<accession>A0AAW8F6U3</accession>
<gene>
    <name evidence="2" type="ORF">QFZ22_001519</name>
</gene>
<feature type="region of interest" description="Disordered" evidence="1">
    <location>
        <begin position="71"/>
        <end position="96"/>
    </location>
</feature>
<reference evidence="2" key="1">
    <citation type="submission" date="2023-07" db="EMBL/GenBank/DDBJ databases">
        <title>Comparative genomics of wheat-associated soil bacteria to identify genetic determinants of phenazine resistance.</title>
        <authorList>
            <person name="Mouncey N."/>
        </authorList>
    </citation>
    <scope>NUCLEOTIDE SEQUENCE</scope>
    <source>
        <strain evidence="2">V4I22</strain>
    </source>
</reference>
<feature type="compositionally biased region" description="Basic and acidic residues" evidence="1">
    <location>
        <begin position="81"/>
        <end position="90"/>
    </location>
</feature>
<evidence type="ECO:0000313" key="3">
    <source>
        <dbReference type="Proteomes" id="UP001234216"/>
    </source>
</evidence>
<proteinExistence type="predicted"/>
<dbReference type="AlphaFoldDB" id="A0AAW8F6U3"/>
<dbReference type="RefSeq" id="WP_306973003.1">
    <property type="nucleotide sequence ID" value="NZ_JAUSZV010000005.1"/>
</dbReference>